<name>A0AC60P9M6_IXOPE</name>
<gene>
    <name evidence="1" type="ORF">HPB47_006635</name>
</gene>
<reference evidence="1 2" key="1">
    <citation type="journal article" date="2020" name="Cell">
        <title>Large-Scale Comparative Analyses of Tick Genomes Elucidate Their Genetic Diversity and Vector Capacities.</title>
        <authorList>
            <consortium name="Tick Genome and Microbiome Consortium (TIGMIC)"/>
            <person name="Jia N."/>
            <person name="Wang J."/>
            <person name="Shi W."/>
            <person name="Du L."/>
            <person name="Sun Y."/>
            <person name="Zhan W."/>
            <person name="Jiang J.F."/>
            <person name="Wang Q."/>
            <person name="Zhang B."/>
            <person name="Ji P."/>
            <person name="Bell-Sakyi L."/>
            <person name="Cui X.M."/>
            <person name="Yuan T.T."/>
            <person name="Jiang B.G."/>
            <person name="Yang W.F."/>
            <person name="Lam T.T."/>
            <person name="Chang Q.C."/>
            <person name="Ding S.J."/>
            <person name="Wang X.J."/>
            <person name="Zhu J.G."/>
            <person name="Ruan X.D."/>
            <person name="Zhao L."/>
            <person name="Wei J.T."/>
            <person name="Ye R.Z."/>
            <person name="Que T.C."/>
            <person name="Du C.H."/>
            <person name="Zhou Y.H."/>
            <person name="Cheng J.X."/>
            <person name="Dai P.F."/>
            <person name="Guo W.B."/>
            <person name="Han X.H."/>
            <person name="Huang E.J."/>
            <person name="Li L.F."/>
            <person name="Wei W."/>
            <person name="Gao Y.C."/>
            <person name="Liu J.Z."/>
            <person name="Shao H.Z."/>
            <person name="Wang X."/>
            <person name="Wang C.C."/>
            <person name="Yang T.C."/>
            <person name="Huo Q.B."/>
            <person name="Li W."/>
            <person name="Chen H.Y."/>
            <person name="Chen S.E."/>
            <person name="Zhou L.G."/>
            <person name="Ni X.B."/>
            <person name="Tian J.H."/>
            <person name="Sheng Y."/>
            <person name="Liu T."/>
            <person name="Pan Y.S."/>
            <person name="Xia L.Y."/>
            <person name="Li J."/>
            <person name="Zhao F."/>
            <person name="Cao W.C."/>
        </authorList>
    </citation>
    <scope>NUCLEOTIDE SEQUENCE [LARGE SCALE GENOMIC DNA]</scope>
    <source>
        <strain evidence="1">Iper-2018</strain>
    </source>
</reference>
<accession>A0AC60P9M6</accession>
<keyword evidence="2" id="KW-1185">Reference proteome</keyword>
<dbReference type="Proteomes" id="UP000805193">
    <property type="component" value="Unassembled WGS sequence"/>
</dbReference>
<protein>
    <submittedName>
        <fullName evidence="1">Uncharacterized protein</fullName>
    </submittedName>
</protein>
<proteinExistence type="predicted"/>
<comment type="caution">
    <text evidence="1">The sequence shown here is derived from an EMBL/GenBank/DDBJ whole genome shotgun (WGS) entry which is preliminary data.</text>
</comment>
<dbReference type="EMBL" id="JABSTQ010010980">
    <property type="protein sequence ID" value="KAG0416178.1"/>
    <property type="molecule type" value="Genomic_DNA"/>
</dbReference>
<evidence type="ECO:0000313" key="1">
    <source>
        <dbReference type="EMBL" id="KAG0416178.1"/>
    </source>
</evidence>
<evidence type="ECO:0000313" key="2">
    <source>
        <dbReference type="Proteomes" id="UP000805193"/>
    </source>
</evidence>
<sequence>MSSVGAVKTAASGRGTTVNAATEDYQVILPQLPTGYVVTNTVFLHCNVKGRPYRVHDFREELERLDVMKDLA</sequence>
<organism evidence="1 2">
    <name type="scientific">Ixodes persulcatus</name>
    <name type="common">Taiga tick</name>
    <dbReference type="NCBI Taxonomy" id="34615"/>
    <lineage>
        <taxon>Eukaryota</taxon>
        <taxon>Metazoa</taxon>
        <taxon>Ecdysozoa</taxon>
        <taxon>Arthropoda</taxon>
        <taxon>Chelicerata</taxon>
        <taxon>Arachnida</taxon>
        <taxon>Acari</taxon>
        <taxon>Parasitiformes</taxon>
        <taxon>Ixodida</taxon>
        <taxon>Ixodoidea</taxon>
        <taxon>Ixodidae</taxon>
        <taxon>Ixodinae</taxon>
        <taxon>Ixodes</taxon>
    </lineage>
</organism>